<keyword evidence="1" id="KW-1133">Transmembrane helix</keyword>
<proteinExistence type="predicted"/>
<name>A0A081BTU8_VECG1</name>
<gene>
    <name evidence="2" type="ORF">U27_02712</name>
</gene>
<accession>A0A081BTU8</accession>
<feature type="transmembrane region" description="Helical" evidence="1">
    <location>
        <begin position="618"/>
        <end position="636"/>
    </location>
</feature>
<keyword evidence="1" id="KW-0812">Transmembrane</keyword>
<evidence type="ECO:0000313" key="3">
    <source>
        <dbReference type="Proteomes" id="UP000030661"/>
    </source>
</evidence>
<evidence type="ECO:0000256" key="1">
    <source>
        <dbReference type="SAM" id="Phobius"/>
    </source>
</evidence>
<keyword evidence="3" id="KW-1185">Reference proteome</keyword>
<protein>
    <submittedName>
        <fullName evidence="2">Uncharacterized protein</fullName>
    </submittedName>
</protein>
<reference evidence="2" key="1">
    <citation type="journal article" date="2015" name="PeerJ">
        <title>First genomic representation of candidate bacterial phylum KSB3 points to enhanced environmental sensing as a trigger of wastewater bulking.</title>
        <authorList>
            <person name="Sekiguchi Y."/>
            <person name="Ohashi A."/>
            <person name="Parks D.H."/>
            <person name="Yamauchi T."/>
            <person name="Tyson G.W."/>
            <person name="Hugenholtz P."/>
        </authorList>
    </citation>
    <scope>NUCLEOTIDE SEQUENCE [LARGE SCALE GENOMIC DNA]</scope>
</reference>
<dbReference type="Proteomes" id="UP000030661">
    <property type="component" value="Unassembled WGS sequence"/>
</dbReference>
<evidence type="ECO:0000313" key="2">
    <source>
        <dbReference type="EMBL" id="GAK55753.1"/>
    </source>
</evidence>
<dbReference type="AlphaFoldDB" id="A0A081BTU8"/>
<keyword evidence="1" id="KW-0472">Membrane</keyword>
<dbReference type="STRING" id="1499967.U27_02712"/>
<dbReference type="HOGENOM" id="CLU_420739_0_0_0"/>
<dbReference type="EMBL" id="DF820464">
    <property type="protein sequence ID" value="GAK55753.1"/>
    <property type="molecule type" value="Genomic_DNA"/>
</dbReference>
<organism evidence="2">
    <name type="scientific">Vecturithrix granuli</name>
    <dbReference type="NCBI Taxonomy" id="1499967"/>
    <lineage>
        <taxon>Bacteria</taxon>
        <taxon>Candidatus Moduliflexota</taxon>
        <taxon>Candidatus Vecturitrichia</taxon>
        <taxon>Candidatus Vecturitrichales</taxon>
        <taxon>Candidatus Vecturitrichaceae</taxon>
        <taxon>Candidatus Vecturithrix</taxon>
    </lineage>
</organism>
<sequence>MKSVLLRTTISLLLGFGITFLVFPQQKNVLDPVRAEYAETFLTFDKHAEELYRQYGPAALTFLQTFQIEALRIFSQYGSSVQQLQPYLSLETIFSLFQQHDAQLEQVLTVFHPRIIADVYTRFGNDGLKYLLDEPEIYFLLQQYGERLISLANAKGPIVFTLVKKHEPEFLELYYDDALFQAMARFGVDGLLALKAYRGKASTIFEIFADDDRFASVLRTYSYQQVIPILYYFYQKPQQTNSVIAAIANFEIYRLFEKPEEQERDALNEHIRIDQANWALQRIYESGQTFLRQFVVTEQGDVRPLPLMALTNLVESLISPVNHNLGNRPASQDIQACESLKAALQVFGLLPAGIGISNQAICLALQTGLPHVKTIEGMAGLIQLDEYTDLMNRYGNGVVPFVARYGRPGIDLLEQTDGEILYFSTLYGEEVMQYILRYGSDVFTLIKTYGEQMLTAIRATHGAIMPYMSNYSKEVFIVLAQPHGASLFSLCPVFGEDLLVYAARYLADFSRCLLKYGALTMNAFRRYDQRAADLARQYGDEAIYYLGLHGDPALQLLNAGKIGLAFLEVLPEDFFLTEGEKAPSTVWETTLTLLRRHPSRFHHLIGVLGNNLLSLPRAYSQLIFWTLMSFIALLILKSGYTLLRQFFVIEE</sequence>